<dbReference type="FunFam" id="1.20.1510.10:FF:000013">
    <property type="entry name" value="Cation efflux family protein"/>
    <property type="match status" value="1"/>
</dbReference>
<name>W6MWR4_9ASCO</name>
<accession>W6MWR4</accession>
<comment type="similarity">
    <text evidence="2">Belongs to the cation diffusion facilitator (CDF) transporter (TC 2.A.4) family. SLC30A subfamily.</text>
</comment>
<proteinExistence type="inferred from homology"/>
<evidence type="ECO:0000256" key="4">
    <source>
        <dbReference type="ARBA" id="ARBA00022448"/>
    </source>
</evidence>
<dbReference type="GO" id="GO:0008324">
    <property type="term" value="F:monoatomic cation transmembrane transporter activity"/>
    <property type="evidence" value="ECO:0007669"/>
    <property type="project" value="InterPro"/>
</dbReference>
<dbReference type="PANTHER" id="PTHR43840:SF15">
    <property type="entry name" value="MITOCHONDRIAL METAL TRANSPORTER 1-RELATED"/>
    <property type="match status" value="1"/>
</dbReference>
<feature type="compositionally biased region" description="Basic and acidic residues" evidence="11">
    <location>
        <begin position="43"/>
        <end position="53"/>
    </location>
</feature>
<evidence type="ECO:0000256" key="3">
    <source>
        <dbReference type="ARBA" id="ARBA00022434"/>
    </source>
</evidence>
<dbReference type="GeneID" id="34521160"/>
<keyword evidence="5" id="KW-0410">Iron transport</keyword>
<dbReference type="RefSeq" id="XP_022459772.1">
    <property type="nucleotide sequence ID" value="XM_022602205.1"/>
</dbReference>
<keyword evidence="9" id="KW-0472">Membrane</keyword>
<keyword evidence="6" id="KW-0812">Transmembrane</keyword>
<dbReference type="PANTHER" id="PTHR43840">
    <property type="entry name" value="MITOCHONDRIAL METAL TRANSPORTER 1-RELATED"/>
    <property type="match status" value="1"/>
</dbReference>
<dbReference type="OrthoDB" id="435980at2759"/>
<dbReference type="HOGENOM" id="CLU_013430_12_2_1"/>
<keyword evidence="3" id="KW-0408">Iron</keyword>
<keyword evidence="14" id="KW-1185">Reference proteome</keyword>
<feature type="region of interest" description="Disordered" evidence="11">
    <location>
        <begin position="88"/>
        <end position="111"/>
    </location>
</feature>
<dbReference type="Proteomes" id="UP000019384">
    <property type="component" value="Unassembled WGS sequence"/>
</dbReference>
<evidence type="ECO:0000256" key="9">
    <source>
        <dbReference type="ARBA" id="ARBA00023136"/>
    </source>
</evidence>
<dbReference type="AlphaFoldDB" id="W6MWR4"/>
<feature type="region of interest" description="Disordered" evidence="11">
    <location>
        <begin position="43"/>
        <end position="65"/>
    </location>
</feature>
<dbReference type="SUPFAM" id="SSF161111">
    <property type="entry name" value="Cation efflux protein transmembrane domain-like"/>
    <property type="match status" value="1"/>
</dbReference>
<evidence type="ECO:0000256" key="5">
    <source>
        <dbReference type="ARBA" id="ARBA00022496"/>
    </source>
</evidence>
<evidence type="ECO:0000256" key="10">
    <source>
        <dbReference type="ARBA" id="ARBA00055037"/>
    </source>
</evidence>
<dbReference type="GO" id="GO:0016020">
    <property type="term" value="C:membrane"/>
    <property type="evidence" value="ECO:0007669"/>
    <property type="project" value="UniProtKB-SubCell"/>
</dbReference>
<feature type="domain" description="Cation efflux protein transmembrane" evidence="12">
    <location>
        <begin position="132"/>
        <end position="351"/>
    </location>
</feature>
<gene>
    <name evidence="13" type="ORF">KUCA_T00003759001</name>
</gene>
<evidence type="ECO:0000256" key="8">
    <source>
        <dbReference type="ARBA" id="ARBA00023065"/>
    </source>
</evidence>
<evidence type="ECO:0000256" key="7">
    <source>
        <dbReference type="ARBA" id="ARBA00022989"/>
    </source>
</evidence>
<keyword evidence="7" id="KW-1133">Transmembrane helix</keyword>
<keyword evidence="3" id="KW-0409">Iron storage</keyword>
<reference evidence="13" key="2">
    <citation type="submission" date="2014-02" db="EMBL/GenBank/DDBJ databases">
        <title>Complete DNA sequence of /Kuraishia capsulata/ illustrates novel genomic features among budding yeasts (/Saccharomycotina/).</title>
        <authorList>
            <person name="Morales L."/>
            <person name="Noel B."/>
            <person name="Porcel B."/>
            <person name="Marcet-Houben M."/>
            <person name="Hullo M-F."/>
            <person name="Sacerdot C."/>
            <person name="Tekaia F."/>
            <person name="Leh-Louis V."/>
            <person name="Despons L."/>
            <person name="Khanna V."/>
            <person name="Aury J-M."/>
            <person name="Barbe V."/>
            <person name="Couloux A."/>
            <person name="Labadie K."/>
            <person name="Pelletier E."/>
            <person name="Souciet J-L."/>
            <person name="Boekhout T."/>
            <person name="Gabaldon T."/>
            <person name="Wincker P."/>
            <person name="Dujon B."/>
        </authorList>
    </citation>
    <scope>NUCLEOTIDE SEQUENCE</scope>
    <source>
        <strain evidence="13">CBS 1993</strain>
    </source>
</reference>
<sequence length="448" mass="49026">MIRLYRASIQIGNCRGLYMAQSVVGAKRLRFFAFSTLAKQLKDEPSHHNDSHSHSHAQKALDSQPNAPIVSSSFEKVKAFFNPHTPLKAMGGQSQGHSHTHGHSHSHAMDPESRKLYETKDFWSNPGVKITWVGFGVNVAMAGSKFLGGIYFHSQALIADSVHALGDLVSDVLTLSTVNFSGKGPSELFPLGFGKIETMGALFVSSILLYAGIQIGWGSLIEAMTPLVPQNVMEWVHSLPIHSHSHSHGHEGEGQVANINAAWLALGSIFIKEWLFKTTKKIGEKMNSNVLIANAWHHRVDSMTSIVALVTISGGYFLNVQWLDPVGGLIVSMLIIKVGISGVFQSFKELVDKAMSTSDPTYLEIKNRAETHLMKKDPKLVVKKLVVLPSGTNMNISLTVALNPEFQGLENEITLADISNVSKDLKTNLHQDYVNLKAASIEFDSSAK</sequence>
<dbReference type="InterPro" id="IPR027469">
    <property type="entry name" value="Cation_efflux_TMD_sf"/>
</dbReference>
<dbReference type="NCBIfam" id="TIGR01297">
    <property type="entry name" value="CDF"/>
    <property type="match status" value="1"/>
</dbReference>
<comment type="subcellular location">
    <subcellularLocation>
        <location evidence="1">Membrane</location>
        <topology evidence="1">Multi-pass membrane protein</topology>
    </subcellularLocation>
</comment>
<keyword evidence="8" id="KW-0406">Ion transport</keyword>
<dbReference type="GO" id="GO:0006826">
    <property type="term" value="P:iron ion transport"/>
    <property type="evidence" value="ECO:0007669"/>
    <property type="project" value="UniProtKB-KW"/>
</dbReference>
<comment type="function">
    <text evidence="10">Mitochondrial metal transporter involved in mitochondrial iron accumulation.</text>
</comment>
<evidence type="ECO:0000256" key="2">
    <source>
        <dbReference type="ARBA" id="ARBA00008873"/>
    </source>
</evidence>
<dbReference type="Pfam" id="PF01545">
    <property type="entry name" value="Cation_efflux"/>
    <property type="match status" value="1"/>
</dbReference>
<dbReference type="InterPro" id="IPR002524">
    <property type="entry name" value="Cation_efflux"/>
</dbReference>
<dbReference type="STRING" id="1382522.W6MWR4"/>
<evidence type="ECO:0000259" key="12">
    <source>
        <dbReference type="Pfam" id="PF01545"/>
    </source>
</evidence>
<evidence type="ECO:0000313" key="14">
    <source>
        <dbReference type="Proteomes" id="UP000019384"/>
    </source>
</evidence>
<dbReference type="InterPro" id="IPR050291">
    <property type="entry name" value="CDF_Transporter"/>
</dbReference>
<evidence type="ECO:0000256" key="1">
    <source>
        <dbReference type="ARBA" id="ARBA00004141"/>
    </source>
</evidence>
<dbReference type="GO" id="GO:0006879">
    <property type="term" value="P:intracellular iron ion homeostasis"/>
    <property type="evidence" value="ECO:0007669"/>
    <property type="project" value="UniProtKB-KW"/>
</dbReference>
<evidence type="ECO:0000256" key="11">
    <source>
        <dbReference type="SAM" id="MobiDB-lite"/>
    </source>
</evidence>
<dbReference type="GO" id="GO:0005739">
    <property type="term" value="C:mitochondrion"/>
    <property type="evidence" value="ECO:0007669"/>
    <property type="project" value="UniProtKB-ARBA"/>
</dbReference>
<reference evidence="13" key="1">
    <citation type="submission" date="2013-12" db="EMBL/GenBank/DDBJ databases">
        <authorList>
            <person name="Genoscope - CEA"/>
        </authorList>
    </citation>
    <scope>NUCLEOTIDE SEQUENCE</scope>
    <source>
        <strain evidence="13">CBS 1993</strain>
    </source>
</reference>
<dbReference type="Gene3D" id="1.20.1510.10">
    <property type="entry name" value="Cation efflux protein transmembrane domain"/>
    <property type="match status" value="1"/>
</dbReference>
<evidence type="ECO:0000256" key="6">
    <source>
        <dbReference type="ARBA" id="ARBA00022692"/>
    </source>
</evidence>
<evidence type="ECO:0000313" key="13">
    <source>
        <dbReference type="EMBL" id="CDK27780.1"/>
    </source>
</evidence>
<protein>
    <recommendedName>
        <fullName evidence="12">Cation efflux protein transmembrane domain-containing protein</fullName>
    </recommendedName>
</protein>
<keyword evidence="4" id="KW-0813">Transport</keyword>
<dbReference type="InterPro" id="IPR058533">
    <property type="entry name" value="Cation_efflux_TM"/>
</dbReference>
<dbReference type="EMBL" id="HG793128">
    <property type="protein sequence ID" value="CDK27780.1"/>
    <property type="molecule type" value="Genomic_DNA"/>
</dbReference>
<organism evidence="13 14">
    <name type="scientific">Kuraishia capsulata CBS 1993</name>
    <dbReference type="NCBI Taxonomy" id="1382522"/>
    <lineage>
        <taxon>Eukaryota</taxon>
        <taxon>Fungi</taxon>
        <taxon>Dikarya</taxon>
        <taxon>Ascomycota</taxon>
        <taxon>Saccharomycotina</taxon>
        <taxon>Pichiomycetes</taxon>
        <taxon>Pichiales</taxon>
        <taxon>Pichiaceae</taxon>
        <taxon>Kuraishia</taxon>
    </lineage>
</organism>